<dbReference type="Proteomes" id="UP000546464">
    <property type="component" value="Unassembled WGS sequence"/>
</dbReference>
<dbReference type="InterPro" id="IPR005467">
    <property type="entry name" value="His_kinase_dom"/>
</dbReference>
<dbReference type="Gene3D" id="3.30.565.10">
    <property type="entry name" value="Histidine kinase-like ATPase, C-terminal domain"/>
    <property type="match status" value="1"/>
</dbReference>
<dbReference type="SMART" id="SM00086">
    <property type="entry name" value="PAC"/>
    <property type="match status" value="2"/>
</dbReference>
<dbReference type="RefSeq" id="WP_185675048.1">
    <property type="nucleotide sequence ID" value="NZ_JACHVB010000020.1"/>
</dbReference>
<dbReference type="InterPro" id="IPR003661">
    <property type="entry name" value="HisK_dim/P_dom"/>
</dbReference>
<feature type="domain" description="PAC" evidence="10">
    <location>
        <begin position="374"/>
        <end position="426"/>
    </location>
</feature>
<evidence type="ECO:0000259" key="7">
    <source>
        <dbReference type="PROSITE" id="PS50109"/>
    </source>
</evidence>
<comment type="catalytic activity">
    <reaction evidence="1">
        <text>ATP + protein L-histidine = ADP + protein N-phospho-L-histidine.</text>
        <dbReference type="EC" id="2.7.13.3"/>
    </reaction>
</comment>
<evidence type="ECO:0000256" key="3">
    <source>
        <dbReference type="ARBA" id="ARBA00022553"/>
    </source>
</evidence>
<dbReference type="Pfam" id="PF00072">
    <property type="entry name" value="Response_reg"/>
    <property type="match status" value="1"/>
</dbReference>
<dbReference type="Gene3D" id="1.10.287.130">
    <property type="match status" value="1"/>
</dbReference>
<keyword evidence="3 6" id="KW-0597">Phosphoprotein</keyword>
<dbReference type="PROSITE" id="PS50112">
    <property type="entry name" value="PAS"/>
    <property type="match status" value="2"/>
</dbReference>
<dbReference type="Gene3D" id="3.40.50.2300">
    <property type="match status" value="2"/>
</dbReference>
<dbReference type="InterPro" id="IPR003018">
    <property type="entry name" value="GAF"/>
</dbReference>
<dbReference type="SUPFAM" id="SSF55874">
    <property type="entry name" value="ATPase domain of HSP90 chaperone/DNA topoisomerase II/histidine kinase"/>
    <property type="match status" value="1"/>
</dbReference>
<dbReference type="InterPro" id="IPR036097">
    <property type="entry name" value="HisK_dim/P_sf"/>
</dbReference>
<dbReference type="Gene3D" id="3.30.450.40">
    <property type="match status" value="1"/>
</dbReference>
<dbReference type="InterPro" id="IPR003594">
    <property type="entry name" value="HATPase_dom"/>
</dbReference>
<dbReference type="InterPro" id="IPR001610">
    <property type="entry name" value="PAC"/>
</dbReference>
<dbReference type="CDD" id="cd17546">
    <property type="entry name" value="REC_hyHK_CKI1_RcsC-like"/>
    <property type="match status" value="1"/>
</dbReference>
<dbReference type="EC" id="2.7.13.3" evidence="2"/>
<dbReference type="Pfam" id="PF02518">
    <property type="entry name" value="HATPase_c"/>
    <property type="match status" value="1"/>
</dbReference>
<dbReference type="InterPro" id="IPR011006">
    <property type="entry name" value="CheY-like_superfamily"/>
</dbReference>
<evidence type="ECO:0000259" key="8">
    <source>
        <dbReference type="PROSITE" id="PS50110"/>
    </source>
</evidence>
<dbReference type="CDD" id="cd00082">
    <property type="entry name" value="HisKA"/>
    <property type="match status" value="1"/>
</dbReference>
<dbReference type="PROSITE" id="PS50110">
    <property type="entry name" value="RESPONSE_REGULATORY"/>
    <property type="match status" value="2"/>
</dbReference>
<dbReference type="InterPro" id="IPR029016">
    <property type="entry name" value="GAF-like_dom_sf"/>
</dbReference>
<dbReference type="Gene3D" id="3.30.450.20">
    <property type="entry name" value="PAS domain"/>
    <property type="match status" value="2"/>
</dbReference>
<proteinExistence type="predicted"/>
<dbReference type="Pfam" id="PF00989">
    <property type="entry name" value="PAS"/>
    <property type="match status" value="2"/>
</dbReference>
<dbReference type="InterPro" id="IPR004358">
    <property type="entry name" value="Sig_transdc_His_kin-like_C"/>
</dbReference>
<dbReference type="SUPFAM" id="SSF52172">
    <property type="entry name" value="CheY-like"/>
    <property type="match status" value="2"/>
</dbReference>
<feature type="domain" description="Response regulatory" evidence="8">
    <location>
        <begin position="10"/>
        <end position="128"/>
    </location>
</feature>
<dbReference type="GO" id="GO:0000155">
    <property type="term" value="F:phosphorelay sensor kinase activity"/>
    <property type="evidence" value="ECO:0007669"/>
    <property type="project" value="InterPro"/>
</dbReference>
<evidence type="ECO:0000259" key="10">
    <source>
        <dbReference type="PROSITE" id="PS50113"/>
    </source>
</evidence>
<dbReference type="InterPro" id="IPR013767">
    <property type="entry name" value="PAS_fold"/>
</dbReference>
<dbReference type="AlphaFoldDB" id="A0A842HEI6"/>
<dbReference type="PRINTS" id="PR00344">
    <property type="entry name" value="BCTRLSENSOR"/>
</dbReference>
<evidence type="ECO:0000313" key="11">
    <source>
        <dbReference type="EMBL" id="MBC2594066.1"/>
    </source>
</evidence>
<dbReference type="EMBL" id="JACHVB010000020">
    <property type="protein sequence ID" value="MBC2594066.1"/>
    <property type="molecule type" value="Genomic_DNA"/>
</dbReference>
<keyword evidence="12" id="KW-1185">Reference proteome</keyword>
<dbReference type="InterPro" id="IPR000014">
    <property type="entry name" value="PAS"/>
</dbReference>
<dbReference type="SUPFAM" id="SSF47384">
    <property type="entry name" value="Homodimeric domain of signal transducing histidine kinase"/>
    <property type="match status" value="1"/>
</dbReference>
<gene>
    <name evidence="11" type="ORF">H5P28_07300</name>
</gene>
<dbReference type="SUPFAM" id="SSF55781">
    <property type="entry name" value="GAF domain-like"/>
    <property type="match status" value="1"/>
</dbReference>
<evidence type="ECO:0000256" key="6">
    <source>
        <dbReference type="PROSITE-ProRule" id="PRU00169"/>
    </source>
</evidence>
<evidence type="ECO:0000313" key="12">
    <source>
        <dbReference type="Proteomes" id="UP000546464"/>
    </source>
</evidence>
<keyword evidence="5" id="KW-0418">Kinase</keyword>
<accession>A0A842HEI6</accession>
<dbReference type="GO" id="GO:0006355">
    <property type="term" value="P:regulation of DNA-templated transcription"/>
    <property type="evidence" value="ECO:0007669"/>
    <property type="project" value="InterPro"/>
</dbReference>
<dbReference type="SMART" id="SM00388">
    <property type="entry name" value="HisKA"/>
    <property type="match status" value="1"/>
</dbReference>
<feature type="modified residue" description="4-aspartylphosphate" evidence="6">
    <location>
        <position position="63"/>
    </location>
</feature>
<dbReference type="CDD" id="cd00156">
    <property type="entry name" value="REC"/>
    <property type="match status" value="1"/>
</dbReference>
<dbReference type="SMART" id="SM00091">
    <property type="entry name" value="PAS"/>
    <property type="match status" value="2"/>
</dbReference>
<dbReference type="InterPro" id="IPR001789">
    <property type="entry name" value="Sig_transdc_resp-reg_receiver"/>
</dbReference>
<comment type="caution">
    <text evidence="11">The sequence shown here is derived from an EMBL/GenBank/DDBJ whole genome shotgun (WGS) entry which is preliminary data.</text>
</comment>
<dbReference type="SMART" id="SM00065">
    <property type="entry name" value="GAF"/>
    <property type="match status" value="1"/>
</dbReference>
<dbReference type="SMART" id="SM00448">
    <property type="entry name" value="REC"/>
    <property type="match status" value="1"/>
</dbReference>
<keyword evidence="4" id="KW-0808">Transferase</keyword>
<dbReference type="InterPro" id="IPR000700">
    <property type="entry name" value="PAS-assoc_C"/>
</dbReference>
<evidence type="ECO:0000256" key="2">
    <source>
        <dbReference type="ARBA" id="ARBA00012438"/>
    </source>
</evidence>
<dbReference type="CDD" id="cd16922">
    <property type="entry name" value="HATPase_EvgS-ArcB-TorS-like"/>
    <property type="match status" value="1"/>
</dbReference>
<reference evidence="11 12" key="1">
    <citation type="submission" date="2020-07" db="EMBL/GenBank/DDBJ databases">
        <authorList>
            <person name="Feng X."/>
        </authorList>
    </citation>
    <scope>NUCLEOTIDE SEQUENCE [LARGE SCALE GENOMIC DNA]</scope>
    <source>
        <strain evidence="11 12">JCM31066</strain>
    </source>
</reference>
<evidence type="ECO:0000256" key="5">
    <source>
        <dbReference type="ARBA" id="ARBA00022777"/>
    </source>
</evidence>
<evidence type="ECO:0000259" key="9">
    <source>
        <dbReference type="PROSITE" id="PS50112"/>
    </source>
</evidence>
<dbReference type="InterPro" id="IPR036890">
    <property type="entry name" value="HATPase_C_sf"/>
</dbReference>
<dbReference type="FunFam" id="3.30.565.10:FF:000010">
    <property type="entry name" value="Sensor histidine kinase RcsC"/>
    <property type="match status" value="1"/>
</dbReference>
<protein>
    <recommendedName>
        <fullName evidence="2">histidine kinase</fullName>
        <ecNumber evidence="2">2.7.13.3</ecNumber>
    </recommendedName>
</protein>
<feature type="domain" description="PAC" evidence="10">
    <location>
        <begin position="500"/>
        <end position="552"/>
    </location>
</feature>
<dbReference type="InterPro" id="IPR035965">
    <property type="entry name" value="PAS-like_dom_sf"/>
</dbReference>
<dbReference type="CDD" id="cd00130">
    <property type="entry name" value="PAS"/>
    <property type="match status" value="2"/>
</dbReference>
<dbReference type="NCBIfam" id="TIGR00229">
    <property type="entry name" value="sensory_box"/>
    <property type="match status" value="2"/>
</dbReference>
<feature type="domain" description="PAS" evidence="9">
    <location>
        <begin position="427"/>
        <end position="497"/>
    </location>
</feature>
<feature type="domain" description="Histidine kinase" evidence="7">
    <location>
        <begin position="570"/>
        <end position="793"/>
    </location>
</feature>
<dbReference type="PROSITE" id="PS50109">
    <property type="entry name" value="HIS_KIN"/>
    <property type="match status" value="1"/>
</dbReference>
<dbReference type="PANTHER" id="PTHR43047">
    <property type="entry name" value="TWO-COMPONENT HISTIDINE PROTEIN KINASE"/>
    <property type="match status" value="1"/>
</dbReference>
<feature type="domain" description="PAS" evidence="9">
    <location>
        <begin position="301"/>
        <end position="372"/>
    </location>
</feature>
<organism evidence="11 12">
    <name type="scientific">Ruficoccus amylovorans</name>
    <dbReference type="NCBI Taxonomy" id="1804625"/>
    <lineage>
        <taxon>Bacteria</taxon>
        <taxon>Pseudomonadati</taxon>
        <taxon>Verrucomicrobiota</taxon>
        <taxon>Opitutia</taxon>
        <taxon>Puniceicoccales</taxon>
        <taxon>Cerasicoccaceae</taxon>
        <taxon>Ruficoccus</taxon>
    </lineage>
</organism>
<dbReference type="SMART" id="SM00387">
    <property type="entry name" value="HATPase_c"/>
    <property type="match status" value="1"/>
</dbReference>
<dbReference type="Pfam" id="PF01590">
    <property type="entry name" value="GAF"/>
    <property type="match status" value="1"/>
</dbReference>
<sequence>MPKKYTENVRILAVGLRESEYQSIARSLKDFSTDAEFVVASDWTEAKAVLNARSARFDVVLVDADRDRGAGWEECRTLLHREHTTPTILLDRTPSRERAQDAFKSGIQDYIEIDSDGRYLVYLPHTIVRIVDHYQAKWARKSAERAMERIAVSITALSGSAFFRELTRYITETLNLDYALVGEFTSPDKTRVRTLSFSSTQPGAVAEYPVAGAPCERLLNGEPFIQESGICQAFPEDKQLTELEAESYIGLPLLNQDKQVSGLLCVLHRERIDNLDFVLLALRAFATRAEMELERERTQDALQRQARILEQLGEAIIGADINGNIKFWNLQAESLFGLKAGDVLGSKLYRLLPEPDEQFVSRHFLEPLLIHGNHVVETRLRHNDGHVFHGHLSLSQEKNQRGEVVGVIACCRDISVRMQAEKQRQEAQQRLEFHVQRTPLAFIEWDLKCRITSWNPAAERIFGYHSEEIVGQSFAWLVHENFLPAGSEIFTNLLSNTGGFSSTNENVTRDGRIITCEWYNTPLMNEAGKIVGIASLVNDITDRIRYEQELKKSKEAADSANRSKDEFLAVMSHEIRTPMNSIIGFADLLREQTQDEDQLESIDIIKANAYTLLELINNVLNYSRLDSGRIVLENRDTELPLLLNEIEEAMGAEASQKNLELTCEIEEHTPHLVKTDYLELRQILLNVVGNAIKFTHQGSIRITVSARPTADKPGYWTYIFAVRDTGVGIPKDKLSTLFKSFSQVDSSSTRKFGGTGLGLAICRKICHLLGGDIWAESHENRGTTFYFTISGEVIAHSSEHPSLDSHMQPDEPLRILLVEDEAQTRQLLHEIIRQMGHECTTASCGEEAIDILRQRRFDLIFMDVEMSGMSGLETTHSIRQGDAGPENQGVFICALTAYTHGDDKQDCLDAGMNEHLGKPILTKSLKSILSKANQHKAQARA</sequence>
<evidence type="ECO:0000256" key="4">
    <source>
        <dbReference type="ARBA" id="ARBA00022679"/>
    </source>
</evidence>
<dbReference type="PROSITE" id="PS50113">
    <property type="entry name" value="PAC"/>
    <property type="match status" value="2"/>
</dbReference>
<name>A0A842HEI6_9BACT</name>
<feature type="domain" description="Response regulatory" evidence="8">
    <location>
        <begin position="814"/>
        <end position="933"/>
    </location>
</feature>
<feature type="modified residue" description="4-aspartylphosphate" evidence="6">
    <location>
        <position position="863"/>
    </location>
</feature>
<dbReference type="Pfam" id="PF00512">
    <property type="entry name" value="HisKA"/>
    <property type="match status" value="1"/>
</dbReference>
<dbReference type="SUPFAM" id="SSF55785">
    <property type="entry name" value="PYP-like sensor domain (PAS domain)"/>
    <property type="match status" value="2"/>
</dbReference>
<evidence type="ECO:0000256" key="1">
    <source>
        <dbReference type="ARBA" id="ARBA00000085"/>
    </source>
</evidence>